<organism evidence="2 3">
    <name type="scientific">Aquipuribacter hungaricus</name>
    <dbReference type="NCBI Taxonomy" id="545624"/>
    <lineage>
        <taxon>Bacteria</taxon>
        <taxon>Bacillati</taxon>
        <taxon>Actinomycetota</taxon>
        <taxon>Actinomycetes</taxon>
        <taxon>Micrococcales</taxon>
        <taxon>Intrasporangiaceae</taxon>
        <taxon>Aquipuribacter</taxon>
    </lineage>
</organism>
<name>A0ABV7WDR5_9MICO</name>
<dbReference type="Pfam" id="PF13391">
    <property type="entry name" value="HNH_2"/>
    <property type="match status" value="1"/>
</dbReference>
<dbReference type="GO" id="GO:0004519">
    <property type="term" value="F:endonuclease activity"/>
    <property type="evidence" value="ECO:0007669"/>
    <property type="project" value="UniProtKB-KW"/>
</dbReference>
<evidence type="ECO:0000313" key="3">
    <source>
        <dbReference type="Proteomes" id="UP001595685"/>
    </source>
</evidence>
<evidence type="ECO:0000259" key="1">
    <source>
        <dbReference type="Pfam" id="PF13391"/>
    </source>
</evidence>
<protein>
    <submittedName>
        <fullName evidence="2">HNH endonuclease</fullName>
    </submittedName>
</protein>
<dbReference type="EMBL" id="JBHRWW010000001">
    <property type="protein sequence ID" value="MFC3687201.1"/>
    <property type="molecule type" value="Genomic_DNA"/>
</dbReference>
<keyword evidence="2" id="KW-0540">Nuclease</keyword>
<sequence>MKDSVPVGVLRERSVSKGRRPEYDVLGLAVPVDWRDGYFFFESVTGSAGPRGDTAGQVLTASAEDEFSAQLIETSPPEDDYDARRRVYRQIVARRGQVSFRRELLDAYQARCAITGSSTTMVLEAAHLRPYRGPRSNSVSNGLLLRSDLHTLLDLQLLAFDPTSRRVLLSRVLSGGDYADLAGRAMREPTKPHQRPADDVLAAVHAAFQHAEGRR</sequence>
<dbReference type="RefSeq" id="WP_340289459.1">
    <property type="nucleotide sequence ID" value="NZ_JBBEOI010000008.1"/>
</dbReference>
<reference evidence="3" key="1">
    <citation type="journal article" date="2019" name="Int. J. Syst. Evol. Microbiol.">
        <title>The Global Catalogue of Microorganisms (GCM) 10K type strain sequencing project: providing services to taxonomists for standard genome sequencing and annotation.</title>
        <authorList>
            <consortium name="The Broad Institute Genomics Platform"/>
            <consortium name="The Broad Institute Genome Sequencing Center for Infectious Disease"/>
            <person name="Wu L."/>
            <person name="Ma J."/>
        </authorList>
    </citation>
    <scope>NUCLEOTIDE SEQUENCE [LARGE SCALE GENOMIC DNA]</scope>
    <source>
        <strain evidence="3">NCAIM B.02333</strain>
    </source>
</reference>
<accession>A0ABV7WDR5</accession>
<evidence type="ECO:0000313" key="2">
    <source>
        <dbReference type="EMBL" id="MFC3687201.1"/>
    </source>
</evidence>
<dbReference type="InterPro" id="IPR003615">
    <property type="entry name" value="HNH_nuc"/>
</dbReference>
<keyword evidence="3" id="KW-1185">Reference proteome</keyword>
<gene>
    <name evidence="2" type="ORF">ACFOLH_02465</name>
</gene>
<comment type="caution">
    <text evidence="2">The sequence shown here is derived from an EMBL/GenBank/DDBJ whole genome shotgun (WGS) entry which is preliminary data.</text>
</comment>
<keyword evidence="2" id="KW-0255">Endonuclease</keyword>
<dbReference type="Proteomes" id="UP001595685">
    <property type="component" value="Unassembled WGS sequence"/>
</dbReference>
<feature type="domain" description="HNH nuclease" evidence="1">
    <location>
        <begin position="112"/>
        <end position="161"/>
    </location>
</feature>
<keyword evidence="2" id="KW-0378">Hydrolase</keyword>
<proteinExistence type="predicted"/>